<dbReference type="PANTHER" id="PTHR21152">
    <property type="entry name" value="AMINOTRANSFERASE CLASS V"/>
    <property type="match status" value="1"/>
</dbReference>
<dbReference type="PANTHER" id="PTHR21152:SF40">
    <property type="entry name" value="ALANINE--GLYOXYLATE AMINOTRANSFERASE"/>
    <property type="match status" value="1"/>
</dbReference>
<dbReference type="Proteomes" id="UP001163046">
    <property type="component" value="Unassembled WGS sequence"/>
</dbReference>
<keyword evidence="4" id="KW-0808">Transferase</keyword>
<dbReference type="EMBL" id="MU825879">
    <property type="protein sequence ID" value="KAJ7385746.1"/>
    <property type="molecule type" value="Genomic_DNA"/>
</dbReference>
<evidence type="ECO:0000256" key="10">
    <source>
        <dbReference type="RuleBase" id="RU004504"/>
    </source>
</evidence>
<reference evidence="12" key="1">
    <citation type="submission" date="2023-01" db="EMBL/GenBank/DDBJ databases">
        <title>Genome assembly of the deep-sea coral Lophelia pertusa.</title>
        <authorList>
            <person name="Herrera S."/>
            <person name="Cordes E."/>
        </authorList>
    </citation>
    <scope>NUCLEOTIDE SEQUENCE</scope>
    <source>
        <strain evidence="12">USNM1676648</strain>
        <tissue evidence="12">Polyp</tissue>
    </source>
</reference>
<dbReference type="GO" id="GO:0019265">
    <property type="term" value="P:glycine biosynthetic process, by transamination of glyoxylate"/>
    <property type="evidence" value="ECO:0007669"/>
    <property type="project" value="TreeGrafter"/>
</dbReference>
<keyword evidence="13" id="KW-1185">Reference proteome</keyword>
<dbReference type="PIRSF" id="PIRSF000524">
    <property type="entry name" value="SPT"/>
    <property type="match status" value="1"/>
</dbReference>
<proteinExistence type="inferred from homology"/>
<sequence>MAEWKAKVAVPEQLLVPLTVPNVHLFGPGPANPSMRTYNASALPLLGHLHPEFCKIMDETKAGLKYVFQTNNDYTLAITGAGHAAMEASIMNLVERGERILVCVNGLWGSRAREIAGRQGCDVRVLVKAPGGYHTYAEIEQGLKEHKPSVLFLVHSESSSGIRQPLDGIGALCHKHNCLIIVDTVASLGGTPFLTDEWNLDCVYSGSQKCLGAPPGIAPITFSPRAIYHHTGAINLVYALRESLAQIAEEGLENTWKRHHNTIEHLWAGIEKMGLRMFVKDKALRLPTVTSILIPEGLPDWKAVPNYLMKKHKVELVGGIGPTVGKVWRVGFMGHNSYTENVDMFLRLLKEALDVVKGRPKSQL</sequence>
<dbReference type="InterPro" id="IPR015421">
    <property type="entry name" value="PyrdxlP-dep_Trfase_major"/>
</dbReference>
<gene>
    <name evidence="12" type="ORF">OS493_013779</name>
</gene>
<protein>
    <recommendedName>
        <fullName evidence="6">Alanine--glyoxylate aminotransferase</fullName>
        <ecNumber evidence="6">2.6.1.44</ecNumber>
    </recommendedName>
</protein>
<accession>A0A9W9ZQ41</accession>
<dbReference type="InterPro" id="IPR000192">
    <property type="entry name" value="Aminotrans_V_dom"/>
</dbReference>
<keyword evidence="3" id="KW-0032">Aminotransferase</keyword>
<dbReference type="FunFam" id="3.90.1150.10:FF:000039">
    <property type="entry name" value="Serine--pyruvate aminotransferase"/>
    <property type="match status" value="1"/>
</dbReference>
<evidence type="ECO:0000256" key="5">
    <source>
        <dbReference type="ARBA" id="ARBA00022898"/>
    </source>
</evidence>
<evidence type="ECO:0000256" key="3">
    <source>
        <dbReference type="ARBA" id="ARBA00022576"/>
    </source>
</evidence>
<evidence type="ECO:0000313" key="12">
    <source>
        <dbReference type="EMBL" id="KAJ7385746.1"/>
    </source>
</evidence>
<dbReference type="CDD" id="cd06451">
    <property type="entry name" value="AGAT_like"/>
    <property type="match status" value="1"/>
</dbReference>
<keyword evidence="5 6" id="KW-0663">Pyridoxal phosphate</keyword>
<dbReference type="EC" id="2.6.1.44" evidence="6"/>
<evidence type="ECO:0000256" key="6">
    <source>
        <dbReference type="PIRNR" id="PIRNR000524"/>
    </source>
</evidence>
<dbReference type="Pfam" id="PF00266">
    <property type="entry name" value="Aminotran_5"/>
    <property type="match status" value="1"/>
</dbReference>
<evidence type="ECO:0000256" key="8">
    <source>
        <dbReference type="PIRSR" id="PIRSR000524-50"/>
    </source>
</evidence>
<dbReference type="OrthoDB" id="7403325at2759"/>
<dbReference type="InterPro" id="IPR024169">
    <property type="entry name" value="SP_NH2Trfase/AEP_transaminase"/>
</dbReference>
<dbReference type="GO" id="GO:0004760">
    <property type="term" value="F:L-serine-pyruvate transaminase activity"/>
    <property type="evidence" value="ECO:0007669"/>
    <property type="project" value="TreeGrafter"/>
</dbReference>
<evidence type="ECO:0000256" key="7">
    <source>
        <dbReference type="PIRSR" id="PIRSR000524-1"/>
    </source>
</evidence>
<dbReference type="Gene3D" id="3.90.1150.10">
    <property type="entry name" value="Aspartate Aminotransferase, domain 1"/>
    <property type="match status" value="2"/>
</dbReference>
<organism evidence="12 13">
    <name type="scientific">Desmophyllum pertusum</name>
    <dbReference type="NCBI Taxonomy" id="174260"/>
    <lineage>
        <taxon>Eukaryota</taxon>
        <taxon>Metazoa</taxon>
        <taxon>Cnidaria</taxon>
        <taxon>Anthozoa</taxon>
        <taxon>Hexacorallia</taxon>
        <taxon>Scleractinia</taxon>
        <taxon>Caryophylliina</taxon>
        <taxon>Caryophylliidae</taxon>
        <taxon>Desmophyllum</taxon>
    </lineage>
</organism>
<dbReference type="Gene3D" id="3.40.640.10">
    <property type="entry name" value="Type I PLP-dependent aspartate aminotransferase-like (Major domain)"/>
    <property type="match status" value="2"/>
</dbReference>
<dbReference type="AlphaFoldDB" id="A0A9W9ZQ41"/>
<comment type="catalytic activity">
    <reaction evidence="6">
        <text>glyoxylate + L-alanine = glycine + pyruvate</text>
        <dbReference type="Rhea" id="RHEA:24248"/>
        <dbReference type="ChEBI" id="CHEBI:15361"/>
        <dbReference type="ChEBI" id="CHEBI:36655"/>
        <dbReference type="ChEBI" id="CHEBI:57305"/>
        <dbReference type="ChEBI" id="CHEBI:57972"/>
        <dbReference type="EC" id="2.6.1.44"/>
    </reaction>
</comment>
<dbReference type="PROSITE" id="PS00595">
    <property type="entry name" value="AA_TRANSFER_CLASS_5"/>
    <property type="match status" value="1"/>
</dbReference>
<dbReference type="InterPro" id="IPR015424">
    <property type="entry name" value="PyrdxlP-dep_Trfase"/>
</dbReference>
<dbReference type="GO" id="GO:0008453">
    <property type="term" value="F:alanine-glyoxylate transaminase activity"/>
    <property type="evidence" value="ECO:0007669"/>
    <property type="project" value="UniProtKB-EC"/>
</dbReference>
<evidence type="ECO:0000256" key="9">
    <source>
        <dbReference type="RuleBase" id="RU004075"/>
    </source>
</evidence>
<name>A0A9W9ZQ41_9CNID</name>
<dbReference type="GO" id="GO:0005777">
    <property type="term" value="C:peroxisome"/>
    <property type="evidence" value="ECO:0007669"/>
    <property type="project" value="TreeGrafter"/>
</dbReference>
<comment type="caution">
    <text evidence="12">The sequence shown here is derived from an EMBL/GenBank/DDBJ whole genome shotgun (WGS) entry which is preliminary data.</text>
</comment>
<evidence type="ECO:0000256" key="2">
    <source>
        <dbReference type="ARBA" id="ARBA00009236"/>
    </source>
</evidence>
<evidence type="ECO:0000313" key="13">
    <source>
        <dbReference type="Proteomes" id="UP001163046"/>
    </source>
</evidence>
<evidence type="ECO:0000256" key="1">
    <source>
        <dbReference type="ARBA" id="ARBA00001933"/>
    </source>
</evidence>
<evidence type="ECO:0000259" key="11">
    <source>
        <dbReference type="Pfam" id="PF00266"/>
    </source>
</evidence>
<feature type="domain" description="Aminotransferase class V" evidence="11">
    <location>
        <begin position="37"/>
        <end position="223"/>
    </location>
</feature>
<comment type="similarity">
    <text evidence="2 6 9">Belongs to the class-V pyridoxal-phosphate-dependent aminotransferase family.</text>
</comment>
<dbReference type="InterPro" id="IPR020578">
    <property type="entry name" value="Aminotrans_V_PyrdxlP_BS"/>
</dbReference>
<feature type="binding site" evidence="7">
    <location>
        <position position="329"/>
    </location>
    <ligand>
        <name>substrate</name>
    </ligand>
</feature>
<feature type="modified residue" description="N6-(pyridoxal phosphate)lysine" evidence="8">
    <location>
        <position position="209"/>
    </location>
</feature>
<dbReference type="InterPro" id="IPR015422">
    <property type="entry name" value="PyrdxlP-dep_Trfase_small"/>
</dbReference>
<dbReference type="SUPFAM" id="SSF53383">
    <property type="entry name" value="PLP-dependent transferases"/>
    <property type="match status" value="1"/>
</dbReference>
<comment type="cofactor">
    <cofactor evidence="1 6 8 10">
        <name>pyridoxal 5'-phosphate</name>
        <dbReference type="ChEBI" id="CHEBI:597326"/>
    </cofactor>
</comment>
<evidence type="ECO:0000256" key="4">
    <source>
        <dbReference type="ARBA" id="ARBA00022679"/>
    </source>
</evidence>
<dbReference type="FunFam" id="3.40.640.10:FF:000027">
    <property type="entry name" value="Serine--pyruvate aminotransferase, mitochondrial"/>
    <property type="match status" value="1"/>
</dbReference>